<evidence type="ECO:0000313" key="2">
    <source>
        <dbReference type="Proteomes" id="UP001597568"/>
    </source>
</evidence>
<comment type="caution">
    <text evidence="1">The sequence shown here is derived from an EMBL/GenBank/DDBJ whole genome shotgun (WGS) entry which is preliminary data.</text>
</comment>
<gene>
    <name evidence="1" type="ORF">ACFSY7_08300</name>
</gene>
<accession>A0ABW5XZI4</accession>
<dbReference type="Proteomes" id="UP001597568">
    <property type="component" value="Unassembled WGS sequence"/>
</dbReference>
<sequence length="67" mass="7615">MNNRTNTERLLMCRVIVAYAQQGYASDAFNDAMTAFAEYAELDIQDAEKYCLKVADEFIEGRELIAV</sequence>
<name>A0ABW5XZI4_9BACL</name>
<proteinExistence type="predicted"/>
<dbReference type="RefSeq" id="WP_380147552.1">
    <property type="nucleotide sequence ID" value="NZ_JBHUOR010000041.1"/>
</dbReference>
<protein>
    <submittedName>
        <fullName evidence="1">Uncharacterized protein</fullName>
    </submittedName>
</protein>
<keyword evidence="2" id="KW-1185">Reference proteome</keyword>
<dbReference type="EMBL" id="JBHUOR010000041">
    <property type="protein sequence ID" value="MFD2868498.1"/>
    <property type="molecule type" value="Genomic_DNA"/>
</dbReference>
<reference evidence="2" key="1">
    <citation type="journal article" date="2019" name="Int. J. Syst. Evol. Microbiol.">
        <title>The Global Catalogue of Microorganisms (GCM) 10K type strain sequencing project: providing services to taxonomists for standard genome sequencing and annotation.</title>
        <authorList>
            <consortium name="The Broad Institute Genomics Platform"/>
            <consortium name="The Broad Institute Genome Sequencing Center for Infectious Disease"/>
            <person name="Wu L."/>
            <person name="Ma J."/>
        </authorList>
    </citation>
    <scope>NUCLEOTIDE SEQUENCE [LARGE SCALE GENOMIC DNA]</scope>
    <source>
        <strain evidence="2">KCTC 33522</strain>
    </source>
</reference>
<evidence type="ECO:0000313" key="1">
    <source>
        <dbReference type="EMBL" id="MFD2868498.1"/>
    </source>
</evidence>
<organism evidence="1 2">
    <name type="scientific">Kurthia populi</name>
    <dbReference type="NCBI Taxonomy" id="1562132"/>
    <lineage>
        <taxon>Bacteria</taxon>
        <taxon>Bacillati</taxon>
        <taxon>Bacillota</taxon>
        <taxon>Bacilli</taxon>
        <taxon>Bacillales</taxon>
        <taxon>Caryophanaceae</taxon>
        <taxon>Kurthia</taxon>
    </lineage>
</organism>